<gene>
    <name evidence="8" type="ORF">QWJ41_12210</name>
</gene>
<keyword evidence="9" id="KW-1185">Reference proteome</keyword>
<organism evidence="8 9">
    <name type="scientific">Nocardioides cremeus</name>
    <dbReference type="NCBI Taxonomy" id="3058044"/>
    <lineage>
        <taxon>Bacteria</taxon>
        <taxon>Bacillati</taxon>
        <taxon>Actinomycetota</taxon>
        <taxon>Actinomycetes</taxon>
        <taxon>Propionibacteriales</taxon>
        <taxon>Nocardioidaceae</taxon>
        <taxon>Nocardioides</taxon>
    </lineage>
</organism>
<dbReference type="CDD" id="cd06170">
    <property type="entry name" value="LuxR_C_like"/>
    <property type="match status" value="1"/>
</dbReference>
<dbReference type="PRINTS" id="PR00038">
    <property type="entry name" value="HTHLUXR"/>
</dbReference>
<dbReference type="CDD" id="cd17535">
    <property type="entry name" value="REC_NarL-like"/>
    <property type="match status" value="1"/>
</dbReference>
<dbReference type="InterPro" id="IPR039420">
    <property type="entry name" value="WalR-like"/>
</dbReference>
<keyword evidence="4" id="KW-0804">Transcription</keyword>
<dbReference type="PANTHER" id="PTHR43214:SF24">
    <property type="entry name" value="TRANSCRIPTIONAL REGULATORY PROTEIN NARL-RELATED"/>
    <property type="match status" value="1"/>
</dbReference>
<sequence>MISLLIADDQELIRDGLASILRSQAGINVVGTAADGAEAVRTARELRPDVTLMDLRMPGTDGIEATRQLLRSDTPPTRVVVLTTFDEDDLIMTALQAGASGFLLKDLPRQRLVEALHAVHAGDLQLAPSITQRLVERHLRRHASPERSAKLERLSERETEVLRKVAQGATNAEIAGSLHLSESTVKTHVSRLLSKLGVRDRVQLVIAAYEGGLVP</sequence>
<keyword evidence="3" id="KW-0238">DNA-binding</keyword>
<dbReference type="PROSITE" id="PS50110">
    <property type="entry name" value="RESPONSE_REGULATORY"/>
    <property type="match status" value="1"/>
</dbReference>
<dbReference type="PROSITE" id="PS50043">
    <property type="entry name" value="HTH_LUXR_2"/>
    <property type="match status" value="1"/>
</dbReference>
<dbReference type="Pfam" id="PF00072">
    <property type="entry name" value="Response_reg"/>
    <property type="match status" value="1"/>
</dbReference>
<evidence type="ECO:0000313" key="8">
    <source>
        <dbReference type="EMBL" id="MDO3396488.1"/>
    </source>
</evidence>
<dbReference type="InterPro" id="IPR058245">
    <property type="entry name" value="NreC/VraR/RcsB-like_REC"/>
</dbReference>
<feature type="domain" description="Response regulatory" evidence="7">
    <location>
        <begin position="3"/>
        <end position="120"/>
    </location>
</feature>
<dbReference type="Pfam" id="PF00196">
    <property type="entry name" value="GerE"/>
    <property type="match status" value="1"/>
</dbReference>
<evidence type="ECO:0000256" key="3">
    <source>
        <dbReference type="ARBA" id="ARBA00023125"/>
    </source>
</evidence>
<keyword evidence="2" id="KW-0805">Transcription regulation</keyword>
<dbReference type="SMART" id="SM00448">
    <property type="entry name" value="REC"/>
    <property type="match status" value="1"/>
</dbReference>
<dbReference type="InterPro" id="IPR000792">
    <property type="entry name" value="Tscrpt_reg_LuxR_C"/>
</dbReference>
<dbReference type="InterPro" id="IPR011006">
    <property type="entry name" value="CheY-like_superfamily"/>
</dbReference>
<dbReference type="PANTHER" id="PTHR43214">
    <property type="entry name" value="TWO-COMPONENT RESPONSE REGULATOR"/>
    <property type="match status" value="1"/>
</dbReference>
<evidence type="ECO:0000256" key="5">
    <source>
        <dbReference type="PROSITE-ProRule" id="PRU00169"/>
    </source>
</evidence>
<evidence type="ECO:0000259" key="6">
    <source>
        <dbReference type="PROSITE" id="PS50043"/>
    </source>
</evidence>
<feature type="modified residue" description="4-aspartylphosphate" evidence="5">
    <location>
        <position position="54"/>
    </location>
</feature>
<dbReference type="Gene3D" id="3.40.50.2300">
    <property type="match status" value="1"/>
</dbReference>
<accession>A0ABT8TRA4</accession>
<dbReference type="InterPro" id="IPR001789">
    <property type="entry name" value="Sig_transdc_resp-reg_receiver"/>
</dbReference>
<dbReference type="SMART" id="SM00421">
    <property type="entry name" value="HTH_LUXR"/>
    <property type="match status" value="1"/>
</dbReference>
<dbReference type="PROSITE" id="PS00622">
    <property type="entry name" value="HTH_LUXR_1"/>
    <property type="match status" value="1"/>
</dbReference>
<evidence type="ECO:0000256" key="2">
    <source>
        <dbReference type="ARBA" id="ARBA00023015"/>
    </source>
</evidence>
<evidence type="ECO:0000313" key="9">
    <source>
        <dbReference type="Proteomes" id="UP001168363"/>
    </source>
</evidence>
<dbReference type="EMBL" id="JAULSC010000011">
    <property type="protein sequence ID" value="MDO3396488.1"/>
    <property type="molecule type" value="Genomic_DNA"/>
</dbReference>
<evidence type="ECO:0000259" key="7">
    <source>
        <dbReference type="PROSITE" id="PS50110"/>
    </source>
</evidence>
<comment type="caution">
    <text evidence="8">The sequence shown here is derived from an EMBL/GenBank/DDBJ whole genome shotgun (WGS) entry which is preliminary data.</text>
</comment>
<protein>
    <submittedName>
        <fullName evidence="8">Response regulator transcription factor</fullName>
    </submittedName>
</protein>
<evidence type="ECO:0000256" key="4">
    <source>
        <dbReference type="ARBA" id="ARBA00023163"/>
    </source>
</evidence>
<proteinExistence type="predicted"/>
<reference evidence="8" key="1">
    <citation type="submission" date="2023-06" db="EMBL/GenBank/DDBJ databases">
        <title>Genome sequence of Nocardioides sp. SOB44.</title>
        <authorList>
            <person name="Zhang G."/>
        </authorList>
    </citation>
    <scope>NUCLEOTIDE SEQUENCE</scope>
    <source>
        <strain evidence="8">SOB44</strain>
    </source>
</reference>
<feature type="domain" description="HTH luxR-type" evidence="6">
    <location>
        <begin position="147"/>
        <end position="212"/>
    </location>
</feature>
<keyword evidence="1 5" id="KW-0597">Phosphoprotein</keyword>
<dbReference type="Proteomes" id="UP001168363">
    <property type="component" value="Unassembled WGS sequence"/>
</dbReference>
<dbReference type="SUPFAM" id="SSF52172">
    <property type="entry name" value="CheY-like"/>
    <property type="match status" value="1"/>
</dbReference>
<evidence type="ECO:0000256" key="1">
    <source>
        <dbReference type="ARBA" id="ARBA00022553"/>
    </source>
</evidence>
<dbReference type="RefSeq" id="WP_302708536.1">
    <property type="nucleotide sequence ID" value="NZ_JAULSC010000011.1"/>
</dbReference>
<name>A0ABT8TRA4_9ACTN</name>